<dbReference type="PANTHER" id="PTHR43031:SF16">
    <property type="entry name" value="OXIDOREDUCTASE"/>
    <property type="match status" value="1"/>
</dbReference>
<protein>
    <recommendedName>
        <fullName evidence="2">Rhodanese domain-containing protein</fullName>
    </recommendedName>
</protein>
<evidence type="ECO:0000259" key="2">
    <source>
        <dbReference type="PROSITE" id="PS50206"/>
    </source>
</evidence>
<dbReference type="PANTHER" id="PTHR43031">
    <property type="entry name" value="FAD-DEPENDENT OXIDOREDUCTASE"/>
    <property type="match status" value="1"/>
</dbReference>
<dbReference type="InterPro" id="IPR001763">
    <property type="entry name" value="Rhodanese-like_dom"/>
</dbReference>
<dbReference type="AlphaFoldDB" id="A0A1W0C914"/>
<proteinExistence type="predicted"/>
<dbReference type="RefSeq" id="WP_081557134.1">
    <property type="nucleotide sequence ID" value="NZ_MUKV01000070.1"/>
</dbReference>
<evidence type="ECO:0000313" key="3">
    <source>
        <dbReference type="EMBL" id="OQS31201.1"/>
    </source>
</evidence>
<dbReference type="InterPro" id="IPR036873">
    <property type="entry name" value="Rhodanese-like_dom_sf"/>
</dbReference>
<dbReference type="SMART" id="SM00450">
    <property type="entry name" value="RHOD"/>
    <property type="match status" value="1"/>
</dbReference>
<sequence length="273" mass="31004">MVRPKGSRSTYSVSHAEKSDPSLTGDLRAEFPLLQYIKAEEIYKRFDKIKVVDVRSPFEYETIHITGAINLDLSTAGFADRLKKVFSVEKKPLVFYCNGHQCRKSYEAGSVARKLGIKNAFVFDEGIFKWAQKFPTKTILLGETPAPLKFIPSRKELQKKSISFDVFRRRVLTTKEAVVIDVREPLFRTTIPNLPIVAREIGMGRLVKLLMSGQLNQRPLFIFDATGHQILWLEIHLRKFYQGPGYVFLEGGVDALPISSLRKISSGSELSHK</sequence>
<reference evidence="3 4" key="1">
    <citation type="submission" date="2017-02" db="EMBL/GenBank/DDBJ databases">
        <title>Chromobacterium haemolyticum H5244.</title>
        <authorList>
            <person name="Gulvik C.A."/>
        </authorList>
    </citation>
    <scope>NUCLEOTIDE SEQUENCE [LARGE SCALE GENOMIC DNA]</scope>
    <source>
        <strain evidence="3 4">H5244</strain>
    </source>
</reference>
<feature type="domain" description="Rhodanese" evidence="2">
    <location>
        <begin position="45"/>
        <end position="139"/>
    </location>
</feature>
<dbReference type="Pfam" id="PF00581">
    <property type="entry name" value="Rhodanese"/>
    <property type="match status" value="1"/>
</dbReference>
<dbReference type="PROSITE" id="PS50206">
    <property type="entry name" value="RHODANESE_3"/>
    <property type="match status" value="1"/>
</dbReference>
<evidence type="ECO:0000313" key="4">
    <source>
        <dbReference type="Proteomes" id="UP000192721"/>
    </source>
</evidence>
<dbReference type="Gene3D" id="3.40.250.10">
    <property type="entry name" value="Rhodanese-like domain"/>
    <property type="match status" value="1"/>
</dbReference>
<comment type="caution">
    <text evidence="3">The sequence shown here is derived from an EMBL/GenBank/DDBJ whole genome shotgun (WGS) entry which is preliminary data.</text>
</comment>
<dbReference type="SUPFAM" id="SSF52821">
    <property type="entry name" value="Rhodanese/Cell cycle control phosphatase"/>
    <property type="match status" value="1"/>
</dbReference>
<dbReference type="CDD" id="cd00158">
    <property type="entry name" value="RHOD"/>
    <property type="match status" value="1"/>
</dbReference>
<dbReference type="EMBL" id="MUKV01000070">
    <property type="protein sequence ID" value="OQS31201.1"/>
    <property type="molecule type" value="Genomic_DNA"/>
</dbReference>
<dbReference type="InterPro" id="IPR050229">
    <property type="entry name" value="GlpE_sulfurtransferase"/>
</dbReference>
<gene>
    <name evidence="3" type="ORF">B0T45_23185</name>
</gene>
<name>A0A1W0C914_9NEIS</name>
<accession>A0A1W0C914</accession>
<feature type="region of interest" description="Disordered" evidence="1">
    <location>
        <begin position="1"/>
        <end position="22"/>
    </location>
</feature>
<dbReference type="Proteomes" id="UP000192721">
    <property type="component" value="Unassembled WGS sequence"/>
</dbReference>
<organism evidence="3 4">
    <name type="scientific">Chromobacterium haemolyticum</name>
    <dbReference type="NCBI Taxonomy" id="394935"/>
    <lineage>
        <taxon>Bacteria</taxon>
        <taxon>Pseudomonadati</taxon>
        <taxon>Pseudomonadota</taxon>
        <taxon>Betaproteobacteria</taxon>
        <taxon>Neisseriales</taxon>
        <taxon>Chromobacteriaceae</taxon>
        <taxon>Chromobacterium</taxon>
    </lineage>
</organism>
<evidence type="ECO:0000256" key="1">
    <source>
        <dbReference type="SAM" id="MobiDB-lite"/>
    </source>
</evidence>